<evidence type="ECO:0000313" key="2">
    <source>
        <dbReference type="EMBL" id="OEK08302.1"/>
    </source>
</evidence>
<proteinExistence type="predicted"/>
<evidence type="ECO:0000256" key="1">
    <source>
        <dbReference type="SAM" id="Phobius"/>
    </source>
</evidence>
<comment type="caution">
    <text evidence="2">The sequence shown here is derived from an EMBL/GenBank/DDBJ whole genome shotgun (WGS) entry which is preliminary data.</text>
</comment>
<dbReference type="AlphaFoldDB" id="A0A1E5TA94"/>
<keyword evidence="1" id="KW-0812">Transmembrane</keyword>
<dbReference type="RefSeq" id="WP_069829811.1">
    <property type="nucleotide sequence ID" value="NZ_MDJD01000034.1"/>
</dbReference>
<dbReference type="Proteomes" id="UP000095713">
    <property type="component" value="Unassembled WGS sequence"/>
</dbReference>
<feature type="transmembrane region" description="Helical" evidence="1">
    <location>
        <begin position="6"/>
        <end position="24"/>
    </location>
</feature>
<gene>
    <name evidence="2" type="ORF">A8C32_02290</name>
</gene>
<dbReference type="EMBL" id="MDJD01000034">
    <property type="protein sequence ID" value="OEK08302.1"/>
    <property type="molecule type" value="Genomic_DNA"/>
</dbReference>
<keyword evidence="1" id="KW-1133">Transmembrane helix</keyword>
<name>A0A1E5TA94_9FLAO</name>
<organism evidence="2 3">
    <name type="scientific">Flavivirga aquatica</name>
    <dbReference type="NCBI Taxonomy" id="1849968"/>
    <lineage>
        <taxon>Bacteria</taxon>
        <taxon>Pseudomonadati</taxon>
        <taxon>Bacteroidota</taxon>
        <taxon>Flavobacteriia</taxon>
        <taxon>Flavobacteriales</taxon>
        <taxon>Flavobacteriaceae</taxon>
        <taxon>Flavivirga</taxon>
    </lineage>
</organism>
<protein>
    <submittedName>
        <fullName evidence="2">Uncharacterized protein</fullName>
    </submittedName>
</protein>
<sequence length="149" mass="18082">MTYFIYLNLFEIFIFSLTSFAYRFNTNGMVLNFKPIKNTMIKPLIFDNFNYMEGAFMPRKTNNFNRHKEKIKLEDIEIILKLKKYNEQLIWSLKTLEYISFIEVNSVTKDNLDQLFEILNLKTNIQRDVIEITKKVSYYKSFQNKIRRT</sequence>
<reference evidence="2 3" key="1">
    <citation type="submission" date="2016-05" db="EMBL/GenBank/DDBJ databases">
        <title>Draft Genome Sequence of Algibacter sp. Strain SK-16 Isolated from the Surface Water of Aburatsubo Inlet.</title>
        <authorList>
            <person name="Wong S.-K."/>
            <person name="Yoshizawa S."/>
            <person name="Nakajima Y."/>
            <person name="Ogura Y."/>
            <person name="Tetsuya H."/>
            <person name="Hamasaki K."/>
        </authorList>
    </citation>
    <scope>NUCLEOTIDE SEQUENCE [LARGE SCALE GENOMIC DNA]</scope>
    <source>
        <strain evidence="2 3">SK-16</strain>
    </source>
</reference>
<keyword evidence="1" id="KW-0472">Membrane</keyword>
<keyword evidence="3" id="KW-1185">Reference proteome</keyword>
<evidence type="ECO:0000313" key="3">
    <source>
        <dbReference type="Proteomes" id="UP000095713"/>
    </source>
</evidence>
<accession>A0A1E5TA94</accession>